<gene>
    <name evidence="2" type="ORF">HPHI1048_LOCUS24496</name>
</gene>
<dbReference type="InterPro" id="IPR001478">
    <property type="entry name" value="PDZ"/>
</dbReference>
<evidence type="ECO:0000259" key="1">
    <source>
        <dbReference type="PROSITE" id="PS50106"/>
    </source>
</evidence>
<dbReference type="Pfam" id="PF17820">
    <property type="entry name" value="PDZ_6"/>
    <property type="match status" value="1"/>
</dbReference>
<dbReference type="InterPro" id="IPR036034">
    <property type="entry name" value="PDZ_sf"/>
</dbReference>
<dbReference type="InterPro" id="IPR041489">
    <property type="entry name" value="PDZ_6"/>
</dbReference>
<dbReference type="SMART" id="SM00228">
    <property type="entry name" value="PDZ"/>
    <property type="match status" value="1"/>
</dbReference>
<dbReference type="Gene3D" id="2.30.42.10">
    <property type="match status" value="1"/>
</dbReference>
<dbReference type="EMBL" id="HBEO01036096">
    <property type="protein sequence ID" value="CAD8509984.1"/>
    <property type="molecule type" value="Transcribed_RNA"/>
</dbReference>
<feature type="domain" description="PDZ" evidence="1">
    <location>
        <begin position="34"/>
        <end position="115"/>
    </location>
</feature>
<dbReference type="PROSITE" id="PS50106">
    <property type="entry name" value="PDZ"/>
    <property type="match status" value="1"/>
</dbReference>
<name>A0A7S0I3Q1_9CRYP</name>
<reference evidence="2" key="1">
    <citation type="submission" date="2021-01" db="EMBL/GenBank/DDBJ databases">
        <authorList>
            <person name="Corre E."/>
            <person name="Pelletier E."/>
            <person name="Niang G."/>
            <person name="Scheremetjew M."/>
            <person name="Finn R."/>
            <person name="Kale V."/>
            <person name="Holt S."/>
            <person name="Cochrane G."/>
            <person name="Meng A."/>
            <person name="Brown T."/>
            <person name="Cohen L."/>
        </authorList>
    </citation>
    <scope>NUCLEOTIDE SEQUENCE</scope>
    <source>
        <strain evidence="2">CCMP325</strain>
    </source>
</reference>
<evidence type="ECO:0000313" key="2">
    <source>
        <dbReference type="EMBL" id="CAD8509984.1"/>
    </source>
</evidence>
<accession>A0A7S0I3Q1</accession>
<protein>
    <recommendedName>
        <fullName evidence="1">PDZ domain-containing protein</fullName>
    </recommendedName>
</protein>
<sequence length="155" mass="16740">MSSHGDSADHEQSGSPIDICQWIGFCNPTKNTPALQPPKKNKQAGVGVILSLNPDNSIFIHTVCPNSSSDGYLRKGDILVGVGNQNVTGKSASSVAHLLLGPEGSEVSITVLRNQDETTDQPQQLKFHLKRQRTDTAAARIAVKNAINERLEPFR</sequence>
<proteinExistence type="predicted"/>
<organism evidence="2">
    <name type="scientific">Hanusia phi</name>
    <dbReference type="NCBI Taxonomy" id="3032"/>
    <lineage>
        <taxon>Eukaryota</taxon>
        <taxon>Cryptophyceae</taxon>
        <taxon>Pyrenomonadales</taxon>
        <taxon>Geminigeraceae</taxon>
        <taxon>Hanusia</taxon>
    </lineage>
</organism>
<dbReference type="AlphaFoldDB" id="A0A7S0I3Q1"/>
<dbReference type="SUPFAM" id="SSF50156">
    <property type="entry name" value="PDZ domain-like"/>
    <property type="match status" value="1"/>
</dbReference>